<comment type="caution">
    <text evidence="2">The sequence shown here is derived from an EMBL/GenBank/DDBJ whole genome shotgun (WGS) entry which is preliminary data.</text>
</comment>
<accession>A0AAV4JRX6</accession>
<feature type="region of interest" description="Disordered" evidence="1">
    <location>
        <begin position="38"/>
        <end position="80"/>
    </location>
</feature>
<gene>
    <name evidence="2" type="ORF">ElyMa_005150100</name>
</gene>
<organism evidence="2 3">
    <name type="scientific">Elysia marginata</name>
    <dbReference type="NCBI Taxonomy" id="1093978"/>
    <lineage>
        <taxon>Eukaryota</taxon>
        <taxon>Metazoa</taxon>
        <taxon>Spiralia</taxon>
        <taxon>Lophotrochozoa</taxon>
        <taxon>Mollusca</taxon>
        <taxon>Gastropoda</taxon>
        <taxon>Heterobranchia</taxon>
        <taxon>Euthyneura</taxon>
        <taxon>Panpulmonata</taxon>
        <taxon>Sacoglossa</taxon>
        <taxon>Placobranchoidea</taxon>
        <taxon>Plakobranchidae</taxon>
        <taxon>Elysia</taxon>
    </lineage>
</organism>
<proteinExistence type="predicted"/>
<name>A0AAV4JRX6_9GAST</name>
<keyword evidence="3" id="KW-1185">Reference proteome</keyword>
<evidence type="ECO:0000313" key="3">
    <source>
        <dbReference type="Proteomes" id="UP000762676"/>
    </source>
</evidence>
<sequence>MKFMVEHSSLRMLRIKGETRNPADQLAVPSCSGLSGDHLSLGTVRRRVPPQEDTETEALRSRQPADQPLCPRLHLPNLYH</sequence>
<evidence type="ECO:0000256" key="1">
    <source>
        <dbReference type="SAM" id="MobiDB-lite"/>
    </source>
</evidence>
<dbReference type="Proteomes" id="UP000762676">
    <property type="component" value="Unassembled WGS sequence"/>
</dbReference>
<evidence type="ECO:0000313" key="2">
    <source>
        <dbReference type="EMBL" id="GFS24131.1"/>
    </source>
</evidence>
<reference evidence="2 3" key="1">
    <citation type="journal article" date="2021" name="Elife">
        <title>Chloroplast acquisition without the gene transfer in kleptoplastic sea slugs, Plakobranchus ocellatus.</title>
        <authorList>
            <person name="Maeda T."/>
            <person name="Takahashi S."/>
            <person name="Yoshida T."/>
            <person name="Shimamura S."/>
            <person name="Takaki Y."/>
            <person name="Nagai Y."/>
            <person name="Toyoda A."/>
            <person name="Suzuki Y."/>
            <person name="Arimoto A."/>
            <person name="Ishii H."/>
            <person name="Satoh N."/>
            <person name="Nishiyama T."/>
            <person name="Hasebe M."/>
            <person name="Maruyama T."/>
            <person name="Minagawa J."/>
            <person name="Obokata J."/>
            <person name="Shigenobu S."/>
        </authorList>
    </citation>
    <scope>NUCLEOTIDE SEQUENCE [LARGE SCALE GENOMIC DNA]</scope>
</reference>
<protein>
    <submittedName>
        <fullName evidence="2">Uncharacterized protein</fullName>
    </submittedName>
</protein>
<dbReference type="EMBL" id="BMAT01010317">
    <property type="protein sequence ID" value="GFS24131.1"/>
    <property type="molecule type" value="Genomic_DNA"/>
</dbReference>
<dbReference type="AlphaFoldDB" id="A0AAV4JRX6"/>